<feature type="chain" id="PRO_5039059218" description="Lipoprotein" evidence="2">
    <location>
        <begin position="21"/>
        <end position="142"/>
    </location>
</feature>
<comment type="caution">
    <text evidence="3">The sequence shown here is derived from an EMBL/GenBank/DDBJ whole genome shotgun (WGS) entry which is preliminary data.</text>
</comment>
<accession>A0A7I9Y1M9</accession>
<evidence type="ECO:0000256" key="1">
    <source>
        <dbReference type="SAM" id="MobiDB-lite"/>
    </source>
</evidence>
<feature type="signal peptide" evidence="2">
    <location>
        <begin position="1"/>
        <end position="20"/>
    </location>
</feature>
<dbReference type="PROSITE" id="PS51257">
    <property type="entry name" value="PROKAR_LIPOPROTEIN"/>
    <property type="match status" value="1"/>
</dbReference>
<evidence type="ECO:0000256" key="2">
    <source>
        <dbReference type="SAM" id="SignalP"/>
    </source>
</evidence>
<dbReference type="EMBL" id="BLKW01000004">
    <property type="protein sequence ID" value="GFG75877.1"/>
    <property type="molecule type" value="Genomic_DNA"/>
</dbReference>
<sequence length="142" mass="14735">MSSRVLPFLASLALVVAGCAAGPGPSGTATTAHRPPARPPAAPRPSEHAPPGVTPTTPGRPGRRNIYAAAGVGTFAPGVGEDRPLVYVPHNRSGDVWEIDPATYQVVGKYPVGCEVQHVVPAHDMRTLYATDGIGFSAHRRA</sequence>
<dbReference type="Gene3D" id="2.130.10.10">
    <property type="entry name" value="YVTN repeat-like/Quinoprotein amine dehydrogenase"/>
    <property type="match status" value="1"/>
</dbReference>
<evidence type="ECO:0000313" key="4">
    <source>
        <dbReference type="Proteomes" id="UP000465361"/>
    </source>
</evidence>
<feature type="compositionally biased region" description="Low complexity" evidence="1">
    <location>
        <begin position="49"/>
        <end position="60"/>
    </location>
</feature>
<proteinExistence type="predicted"/>
<protein>
    <recommendedName>
        <fullName evidence="5">Lipoprotein</fullName>
    </recommendedName>
</protein>
<reference evidence="3 4" key="1">
    <citation type="journal article" date="2019" name="Emerg. Microbes Infect.">
        <title>Comprehensive subspecies identification of 175 nontuberculous mycobacteria species based on 7547 genomic profiles.</title>
        <authorList>
            <person name="Matsumoto Y."/>
            <person name="Kinjo T."/>
            <person name="Motooka D."/>
            <person name="Nabeya D."/>
            <person name="Jung N."/>
            <person name="Uechi K."/>
            <person name="Horii T."/>
            <person name="Iida T."/>
            <person name="Fujita J."/>
            <person name="Nakamura S."/>
        </authorList>
    </citation>
    <scope>NUCLEOTIDE SEQUENCE [LARGE SCALE GENOMIC DNA]</scope>
    <source>
        <strain evidence="3 4">JCM 17322</strain>
    </source>
</reference>
<keyword evidence="2" id="KW-0732">Signal</keyword>
<keyword evidence="4" id="KW-1185">Reference proteome</keyword>
<feature type="region of interest" description="Disordered" evidence="1">
    <location>
        <begin position="24"/>
        <end position="65"/>
    </location>
</feature>
<dbReference type="InterPro" id="IPR011048">
    <property type="entry name" value="Haem_d1_sf"/>
</dbReference>
<dbReference type="SUPFAM" id="SSF51004">
    <property type="entry name" value="C-terminal (heme d1) domain of cytochrome cd1-nitrite reductase"/>
    <property type="match status" value="1"/>
</dbReference>
<dbReference type="Proteomes" id="UP000465361">
    <property type="component" value="Unassembled WGS sequence"/>
</dbReference>
<dbReference type="RefSeq" id="WP_163758862.1">
    <property type="nucleotide sequence ID" value="NZ_BLKW01000004.1"/>
</dbReference>
<evidence type="ECO:0000313" key="3">
    <source>
        <dbReference type="EMBL" id="GFG75877.1"/>
    </source>
</evidence>
<gene>
    <name evidence="3" type="ORF">MBOT_32420</name>
</gene>
<name>A0A7I9Y1M9_9MYCO</name>
<dbReference type="InterPro" id="IPR015943">
    <property type="entry name" value="WD40/YVTN_repeat-like_dom_sf"/>
</dbReference>
<organism evidence="3 4">
    <name type="scientific">Mycobacterium botniense</name>
    <dbReference type="NCBI Taxonomy" id="84962"/>
    <lineage>
        <taxon>Bacteria</taxon>
        <taxon>Bacillati</taxon>
        <taxon>Actinomycetota</taxon>
        <taxon>Actinomycetes</taxon>
        <taxon>Mycobacteriales</taxon>
        <taxon>Mycobacteriaceae</taxon>
        <taxon>Mycobacterium</taxon>
    </lineage>
</organism>
<dbReference type="AlphaFoldDB" id="A0A7I9Y1M9"/>
<evidence type="ECO:0008006" key="5">
    <source>
        <dbReference type="Google" id="ProtNLM"/>
    </source>
</evidence>